<accession>A0A010ZTI3</accession>
<dbReference type="InterPro" id="IPR049244">
    <property type="entry name" value="DUF6879"/>
</dbReference>
<dbReference type="HOGENOM" id="CLU_1239590_0_0_11"/>
<keyword evidence="3" id="KW-1185">Reference proteome</keyword>
<proteinExistence type="predicted"/>
<organism evidence="2 3">
    <name type="scientific">Cryptosporangium arvum DSM 44712</name>
    <dbReference type="NCBI Taxonomy" id="927661"/>
    <lineage>
        <taxon>Bacteria</taxon>
        <taxon>Bacillati</taxon>
        <taxon>Actinomycetota</taxon>
        <taxon>Actinomycetes</taxon>
        <taxon>Cryptosporangiales</taxon>
        <taxon>Cryptosporangiaceae</taxon>
        <taxon>Cryptosporangium</taxon>
    </lineage>
</organism>
<dbReference type="Proteomes" id="UP000021053">
    <property type="component" value="Unassembled WGS sequence"/>
</dbReference>
<gene>
    <name evidence="2" type="ORF">CryarDRAFT_3145</name>
</gene>
<dbReference type="Pfam" id="PF21806">
    <property type="entry name" value="DUF6879"/>
    <property type="match status" value="1"/>
</dbReference>
<dbReference type="RefSeq" id="WP_035851522.1">
    <property type="nucleotide sequence ID" value="NZ_KK073874.1"/>
</dbReference>
<reference evidence="2 3" key="1">
    <citation type="submission" date="2013-07" db="EMBL/GenBank/DDBJ databases">
        <authorList>
            <consortium name="DOE Joint Genome Institute"/>
            <person name="Eisen J."/>
            <person name="Huntemann M."/>
            <person name="Han J."/>
            <person name="Chen A."/>
            <person name="Kyrpides N."/>
            <person name="Mavromatis K."/>
            <person name="Markowitz V."/>
            <person name="Palaniappan K."/>
            <person name="Ivanova N."/>
            <person name="Schaumberg A."/>
            <person name="Pati A."/>
            <person name="Liolios K."/>
            <person name="Nordberg H.P."/>
            <person name="Cantor M.N."/>
            <person name="Hua S.X."/>
            <person name="Woyke T."/>
        </authorList>
    </citation>
    <scope>NUCLEOTIDE SEQUENCE [LARGE SCALE GENOMIC DNA]</scope>
    <source>
        <strain evidence="2 3">DSM 44712</strain>
    </source>
</reference>
<feature type="domain" description="DUF6879" evidence="1">
    <location>
        <begin position="22"/>
        <end position="187"/>
    </location>
</feature>
<dbReference type="OrthoDB" id="3436275at2"/>
<evidence type="ECO:0000313" key="2">
    <source>
        <dbReference type="EMBL" id="EXG82014.1"/>
    </source>
</evidence>
<evidence type="ECO:0000259" key="1">
    <source>
        <dbReference type="Pfam" id="PF21806"/>
    </source>
</evidence>
<sequence length="199" mass="22782">MRDLLNHAHGTQLTSAEYRADFGDRFWNAGPDGFWKIERRQTFQEPRDESWRAFNTGDWPTALRLIEEQRPDLEAEGRRLAEENIDAFRVRVVELPLTPYLAWELHLLRLVAETADQVRVIGPETAQPFEPLPELVLLGADVTYEVLYDDEGIAAGAARYIDRELTAACRQSLRQMFATGEDIQTFFEREVAPLPPPVG</sequence>
<dbReference type="EMBL" id="JFBT01000001">
    <property type="protein sequence ID" value="EXG82014.1"/>
    <property type="molecule type" value="Genomic_DNA"/>
</dbReference>
<name>A0A010ZTI3_9ACTN</name>
<protein>
    <recommendedName>
        <fullName evidence="1">DUF6879 domain-containing protein</fullName>
    </recommendedName>
</protein>
<evidence type="ECO:0000313" key="3">
    <source>
        <dbReference type="Proteomes" id="UP000021053"/>
    </source>
</evidence>
<comment type="caution">
    <text evidence="2">The sequence shown here is derived from an EMBL/GenBank/DDBJ whole genome shotgun (WGS) entry which is preliminary data.</text>
</comment>
<dbReference type="AlphaFoldDB" id="A0A010ZTI3"/>